<protein>
    <submittedName>
        <fullName evidence="2">Uncharacterized protein</fullName>
    </submittedName>
</protein>
<reference evidence="2 3" key="1">
    <citation type="submission" date="2015-01" db="EMBL/GenBank/DDBJ databases">
        <title>Evolution of Trichinella species and genotypes.</title>
        <authorList>
            <person name="Korhonen P.K."/>
            <person name="Edoardo P."/>
            <person name="Giuseppe L.R."/>
            <person name="Gasser R.B."/>
        </authorList>
    </citation>
    <scope>NUCLEOTIDE SEQUENCE [LARGE SCALE GENOMIC DNA]</scope>
    <source>
        <strain evidence="2">ISS3</strain>
    </source>
</reference>
<gene>
    <name evidence="2" type="ORF">T01_13213</name>
</gene>
<feature type="transmembrane region" description="Helical" evidence="1">
    <location>
        <begin position="28"/>
        <end position="55"/>
    </location>
</feature>
<keyword evidence="1" id="KW-0812">Transmembrane</keyword>
<organism evidence="2 3">
    <name type="scientific">Trichinella spiralis</name>
    <name type="common">Trichina worm</name>
    <dbReference type="NCBI Taxonomy" id="6334"/>
    <lineage>
        <taxon>Eukaryota</taxon>
        <taxon>Metazoa</taxon>
        <taxon>Ecdysozoa</taxon>
        <taxon>Nematoda</taxon>
        <taxon>Enoplea</taxon>
        <taxon>Dorylaimia</taxon>
        <taxon>Trichinellida</taxon>
        <taxon>Trichinellidae</taxon>
        <taxon>Trichinella</taxon>
    </lineage>
</organism>
<dbReference type="EMBL" id="JYDH01000079">
    <property type="protein sequence ID" value="KRY33605.1"/>
    <property type="molecule type" value="Genomic_DNA"/>
</dbReference>
<sequence>MLEMGWMKKFPRCSFSVRRTTPKIEMRLFVIFQILIIFVAIIAMAVLAIFVHLIFNFRPIASAQMRRHRHRHRRR</sequence>
<keyword evidence="1" id="KW-1133">Transmembrane helix</keyword>
<comment type="caution">
    <text evidence="2">The sequence shown here is derived from an EMBL/GenBank/DDBJ whole genome shotgun (WGS) entry which is preliminary data.</text>
</comment>
<dbReference type="Proteomes" id="UP000054776">
    <property type="component" value="Unassembled WGS sequence"/>
</dbReference>
<keyword evidence="3" id="KW-1185">Reference proteome</keyword>
<evidence type="ECO:0000313" key="2">
    <source>
        <dbReference type="EMBL" id="KRY33605.1"/>
    </source>
</evidence>
<dbReference type="AlphaFoldDB" id="A0A0V1B9F0"/>
<evidence type="ECO:0000256" key="1">
    <source>
        <dbReference type="SAM" id="Phobius"/>
    </source>
</evidence>
<dbReference type="InParanoid" id="A0A0V1B9F0"/>
<keyword evidence="1" id="KW-0472">Membrane</keyword>
<name>A0A0V1B9F0_TRISP</name>
<evidence type="ECO:0000313" key="3">
    <source>
        <dbReference type="Proteomes" id="UP000054776"/>
    </source>
</evidence>
<proteinExistence type="predicted"/>
<accession>A0A0V1B9F0</accession>